<evidence type="ECO:0000313" key="3">
    <source>
        <dbReference type="Proteomes" id="UP000266841"/>
    </source>
</evidence>
<dbReference type="Proteomes" id="UP000266841">
    <property type="component" value="Unassembled WGS sequence"/>
</dbReference>
<dbReference type="AlphaFoldDB" id="K0SBK8"/>
<dbReference type="EMBL" id="AGNL01032387">
    <property type="protein sequence ID" value="EJK56112.1"/>
    <property type="molecule type" value="Genomic_DNA"/>
</dbReference>
<sequence length="305" mass="32075">MAIRMWSFVSIALPSFRALPRLSSSQHRFDKALTAAAAAEQRSGGRRDEAGELSGGVVPPVPSVLTSAGMGEWENGNILRSITTMMSDAVRRPARPIFIFFIQSGGKCKWQPQASVFNCVEIQEVSRKAPQDRQAKDKDFVHVVRSQNGIKAESAGGHLLSETPRKRGVVAKGGFPLRQTATVCDSVTSVTTVLTAQIQSRPRCVYLSSRAMAPSAGSQIAGIPPVVRSRRNKSSGSRSGAKGGGHPLPARDDGPDSDGGGHETADDGTAPGTAREAAPTPTAHRPPAGGRDGKGRRADAAGHRG</sequence>
<evidence type="ECO:0000256" key="1">
    <source>
        <dbReference type="SAM" id="MobiDB-lite"/>
    </source>
</evidence>
<organism evidence="2 3">
    <name type="scientific">Thalassiosira oceanica</name>
    <name type="common">Marine diatom</name>
    <dbReference type="NCBI Taxonomy" id="159749"/>
    <lineage>
        <taxon>Eukaryota</taxon>
        <taxon>Sar</taxon>
        <taxon>Stramenopiles</taxon>
        <taxon>Ochrophyta</taxon>
        <taxon>Bacillariophyta</taxon>
        <taxon>Coscinodiscophyceae</taxon>
        <taxon>Thalassiosirophycidae</taxon>
        <taxon>Thalassiosirales</taxon>
        <taxon>Thalassiosiraceae</taxon>
        <taxon>Thalassiosira</taxon>
    </lineage>
</organism>
<reference evidence="2 3" key="1">
    <citation type="journal article" date="2012" name="Genome Biol.">
        <title>Genome and low-iron response of an oceanic diatom adapted to chronic iron limitation.</title>
        <authorList>
            <person name="Lommer M."/>
            <person name="Specht M."/>
            <person name="Roy A.S."/>
            <person name="Kraemer L."/>
            <person name="Andreson R."/>
            <person name="Gutowska M.A."/>
            <person name="Wolf J."/>
            <person name="Bergner S.V."/>
            <person name="Schilhabel M.B."/>
            <person name="Klostermeier U.C."/>
            <person name="Beiko R.G."/>
            <person name="Rosenstiel P."/>
            <person name="Hippler M."/>
            <person name="Laroche J."/>
        </authorList>
    </citation>
    <scope>NUCLEOTIDE SEQUENCE [LARGE SCALE GENOMIC DNA]</scope>
    <source>
        <strain evidence="2 3">CCMP1005</strain>
    </source>
</reference>
<feature type="region of interest" description="Disordered" evidence="1">
    <location>
        <begin position="213"/>
        <end position="305"/>
    </location>
</feature>
<accession>K0SBK8</accession>
<feature type="compositionally biased region" description="Basic and acidic residues" evidence="1">
    <location>
        <begin position="249"/>
        <end position="265"/>
    </location>
</feature>
<protein>
    <submittedName>
        <fullName evidence="2">Uncharacterized protein</fullName>
    </submittedName>
</protein>
<feature type="compositionally biased region" description="Low complexity" evidence="1">
    <location>
        <begin position="268"/>
        <end position="289"/>
    </location>
</feature>
<comment type="caution">
    <text evidence="2">The sequence shown here is derived from an EMBL/GenBank/DDBJ whole genome shotgun (WGS) entry which is preliminary data.</text>
</comment>
<gene>
    <name evidence="2" type="ORF">THAOC_24062</name>
</gene>
<proteinExistence type="predicted"/>
<feature type="compositionally biased region" description="Basic and acidic residues" evidence="1">
    <location>
        <begin position="291"/>
        <end position="305"/>
    </location>
</feature>
<keyword evidence="3" id="KW-1185">Reference proteome</keyword>
<name>K0SBK8_THAOC</name>
<feature type="non-terminal residue" evidence="2">
    <location>
        <position position="305"/>
    </location>
</feature>
<evidence type="ECO:0000313" key="2">
    <source>
        <dbReference type="EMBL" id="EJK56112.1"/>
    </source>
</evidence>